<dbReference type="GO" id="GO:0006635">
    <property type="term" value="P:fatty acid beta-oxidation"/>
    <property type="evidence" value="ECO:0007669"/>
    <property type="project" value="UniProtKB-UniPathway"/>
</dbReference>
<evidence type="ECO:0000256" key="2">
    <source>
        <dbReference type="ARBA" id="ARBA00005005"/>
    </source>
</evidence>
<dbReference type="GO" id="GO:0005739">
    <property type="term" value="C:mitochondrion"/>
    <property type="evidence" value="ECO:0007669"/>
    <property type="project" value="TreeGrafter"/>
</dbReference>
<organism evidence="9">
    <name type="scientific">Bionectria ochroleuca</name>
    <name type="common">Gliocladium roseum</name>
    <dbReference type="NCBI Taxonomy" id="29856"/>
    <lineage>
        <taxon>Eukaryota</taxon>
        <taxon>Fungi</taxon>
        <taxon>Dikarya</taxon>
        <taxon>Ascomycota</taxon>
        <taxon>Pezizomycotina</taxon>
        <taxon>Sordariomycetes</taxon>
        <taxon>Hypocreomycetidae</taxon>
        <taxon>Hypocreales</taxon>
        <taxon>Bionectriaceae</taxon>
        <taxon>Clonostachys</taxon>
    </lineage>
</organism>
<dbReference type="Pfam" id="PF00378">
    <property type="entry name" value="ECH_1"/>
    <property type="match status" value="1"/>
</dbReference>
<protein>
    <recommendedName>
        <fullName evidence="10">Enoyl-CoA hydratase</fullName>
    </recommendedName>
</protein>
<proteinExistence type="inferred from homology"/>
<dbReference type="InterPro" id="IPR045002">
    <property type="entry name" value="Ech1-like"/>
</dbReference>
<dbReference type="FunFam" id="3.90.226.10:FF:000024">
    <property type="entry name" value="Delta3,5-delta2,4-dienoyl-CoA isomerase"/>
    <property type="match status" value="1"/>
</dbReference>
<evidence type="ECO:0000256" key="4">
    <source>
        <dbReference type="ARBA" id="ARBA00022832"/>
    </source>
</evidence>
<dbReference type="GO" id="GO:0005777">
    <property type="term" value="C:peroxisome"/>
    <property type="evidence" value="ECO:0007669"/>
    <property type="project" value="UniProtKB-SubCell"/>
</dbReference>
<evidence type="ECO:0000256" key="1">
    <source>
        <dbReference type="ARBA" id="ARBA00004275"/>
    </source>
</evidence>
<evidence type="ECO:0000256" key="6">
    <source>
        <dbReference type="ARBA" id="ARBA00023098"/>
    </source>
</evidence>
<keyword evidence="4" id="KW-0276">Fatty acid metabolism</keyword>
<dbReference type="UniPathway" id="UPA00659"/>
<comment type="pathway">
    <text evidence="2">Lipid metabolism; fatty acid beta-oxidation.</text>
</comment>
<sequence>MSTSSASPEYQKYKHFVVSAPSAGVAHVEINRPKKLNAFARDVWLEFGAVFEQLSADADVRAVVLSGAGDKAFTAGLDVVDSSAMFEQKGMSRDVARRAKALRATIEEFQVCVGAMEKCEKPVICVLHGVSFGLAIDIATCADIRICAANTRFSVKEVDIGIAADVGTLARLPKVVGSTSWVKDVCMSAREFSAQEALSVGFVSAVHEDKGKASPVAVQGTKELLNYGRDHGTVDSLRYTTIWNSANVQSEDFQKALLSGLKRTKPTFEKL</sequence>
<dbReference type="GO" id="GO:0051750">
    <property type="term" value="F:delta(3,5)-delta(2,4)-dienoyl-CoA isomerase activity"/>
    <property type="evidence" value="ECO:0007669"/>
    <property type="project" value="TreeGrafter"/>
</dbReference>
<dbReference type="Gene3D" id="1.10.12.10">
    <property type="entry name" value="Lyase 2-enoyl-coa Hydratase, Chain A, domain 2"/>
    <property type="match status" value="1"/>
</dbReference>
<gene>
    <name evidence="9" type="ORF">BN869_000004021_1</name>
</gene>
<dbReference type="PANTHER" id="PTHR43149">
    <property type="entry name" value="ENOYL-COA HYDRATASE"/>
    <property type="match status" value="1"/>
</dbReference>
<evidence type="ECO:0000256" key="5">
    <source>
        <dbReference type="ARBA" id="ARBA00022990"/>
    </source>
</evidence>
<evidence type="ECO:0000313" key="9">
    <source>
        <dbReference type="EMBL" id="CEO47965.1"/>
    </source>
</evidence>
<dbReference type="PANTHER" id="PTHR43149:SF1">
    <property type="entry name" value="DELTA(3,5)-DELTA(2,4)-DIENOYL-COA ISOMERASE, MITOCHONDRIAL"/>
    <property type="match status" value="1"/>
</dbReference>
<dbReference type="AlphaFoldDB" id="A0A0B7JZ77"/>
<keyword evidence="5" id="KW-0007">Acetylation</keyword>
<dbReference type="EMBL" id="CDPU01000009">
    <property type="protein sequence ID" value="CEO47965.1"/>
    <property type="molecule type" value="Genomic_DNA"/>
</dbReference>
<evidence type="ECO:0008006" key="10">
    <source>
        <dbReference type="Google" id="ProtNLM"/>
    </source>
</evidence>
<evidence type="ECO:0000256" key="3">
    <source>
        <dbReference type="ARBA" id="ARBA00005254"/>
    </source>
</evidence>
<comment type="subcellular location">
    <subcellularLocation>
        <location evidence="1">Peroxisome</location>
    </subcellularLocation>
</comment>
<keyword evidence="7" id="KW-0576">Peroxisome</keyword>
<reference evidence="9" key="1">
    <citation type="submission" date="2015-01" db="EMBL/GenBank/DDBJ databases">
        <authorList>
            <person name="Durling Mikael"/>
        </authorList>
    </citation>
    <scope>NUCLEOTIDE SEQUENCE</scope>
</reference>
<keyword evidence="6" id="KW-0443">Lipid metabolism</keyword>
<evidence type="ECO:0000256" key="7">
    <source>
        <dbReference type="ARBA" id="ARBA00023140"/>
    </source>
</evidence>
<accession>A0A0B7JZ77</accession>
<dbReference type="CDD" id="cd06558">
    <property type="entry name" value="crotonase-like"/>
    <property type="match status" value="1"/>
</dbReference>
<keyword evidence="8" id="KW-0413">Isomerase</keyword>
<evidence type="ECO:0000256" key="8">
    <source>
        <dbReference type="ARBA" id="ARBA00023235"/>
    </source>
</evidence>
<dbReference type="InterPro" id="IPR014748">
    <property type="entry name" value="Enoyl-CoA_hydra_C"/>
</dbReference>
<dbReference type="Gene3D" id="3.90.226.10">
    <property type="entry name" value="2-enoyl-CoA Hydratase, Chain A, domain 1"/>
    <property type="match status" value="1"/>
</dbReference>
<dbReference type="FunFam" id="1.10.12.10:FF:000004">
    <property type="entry name" value="Delta3,5-delta2,4-dienoyl-CoA isomerase"/>
    <property type="match status" value="1"/>
</dbReference>
<dbReference type="InterPro" id="IPR001753">
    <property type="entry name" value="Enoyl-CoA_hydra/iso"/>
</dbReference>
<dbReference type="InterPro" id="IPR029045">
    <property type="entry name" value="ClpP/crotonase-like_dom_sf"/>
</dbReference>
<name>A0A0B7JZ77_BIOOC</name>
<dbReference type="SUPFAM" id="SSF52096">
    <property type="entry name" value="ClpP/crotonase"/>
    <property type="match status" value="1"/>
</dbReference>
<comment type="similarity">
    <text evidence="3">Belongs to the enoyl-CoA hydratase/isomerase family.</text>
</comment>